<protein>
    <submittedName>
        <fullName evidence="2">Uncharacterized protein</fullName>
    </submittedName>
</protein>
<sequence length="291" mass="32100">MVQQTVDSKYIEHGLGNSETDLPTRDKQPPVSIKKPVLRDLQNNNIIPVPNSIKNSSLLKDRGPISNAVKISGSKRSSPECPEIPSQEQSPNSNAANGHLVYVRRKSEVELGKSSTCDSTSINAYYPNSTQFVHQEETNQSISQNEPKVSCFPAFAPFPLSSSMVSSGIPSVSLPLGKSGMRLGSAEPFTYSNPSLANSKGICNMNWEERYHQLQLILRQLDQSDQEDYLQLLRSLSSVELSRHAVELEKRSIQLSLEEAKELQRVGILNILGKSVKSVKVPSSHQDGTEK</sequence>
<name>A0A8K0GQL4_9ROSA</name>
<evidence type="ECO:0000256" key="1">
    <source>
        <dbReference type="SAM" id="MobiDB-lite"/>
    </source>
</evidence>
<evidence type="ECO:0000313" key="3">
    <source>
        <dbReference type="Proteomes" id="UP000796880"/>
    </source>
</evidence>
<accession>A0A8K0GQL4</accession>
<keyword evidence="3" id="KW-1185">Reference proteome</keyword>
<dbReference type="EMBL" id="VOIH02000010">
    <property type="protein sequence ID" value="KAF3434859.1"/>
    <property type="molecule type" value="Genomic_DNA"/>
</dbReference>
<dbReference type="Proteomes" id="UP000796880">
    <property type="component" value="Unassembled WGS sequence"/>
</dbReference>
<dbReference type="PANTHER" id="PTHR34555">
    <property type="entry name" value="INTEGRAL MEMBRANE HEMOLYSIN-III-LIKE PROTEIN"/>
    <property type="match status" value="1"/>
</dbReference>
<dbReference type="GO" id="GO:0070176">
    <property type="term" value="C:DRM complex"/>
    <property type="evidence" value="ECO:0007669"/>
    <property type="project" value="InterPro"/>
</dbReference>
<reference evidence="2" key="1">
    <citation type="submission" date="2020-03" db="EMBL/GenBank/DDBJ databases">
        <title>A high-quality chromosome-level genome assembly of a woody plant with both climbing and erect habits, Rhamnella rubrinervis.</title>
        <authorList>
            <person name="Lu Z."/>
            <person name="Yang Y."/>
            <person name="Zhu X."/>
            <person name="Sun Y."/>
        </authorList>
    </citation>
    <scope>NUCLEOTIDE SEQUENCE</scope>
    <source>
        <strain evidence="2">BYM</strain>
        <tissue evidence="2">Leaf</tissue>
    </source>
</reference>
<dbReference type="Pfam" id="PF10044">
    <property type="entry name" value="LIN52"/>
    <property type="match status" value="1"/>
</dbReference>
<dbReference type="PANTHER" id="PTHR34555:SF1">
    <property type="entry name" value="INTEGRAL MEMBRANE HEMOLYSIN-III-LIKE PROTEIN"/>
    <property type="match status" value="1"/>
</dbReference>
<comment type="caution">
    <text evidence="2">The sequence shown here is derived from an EMBL/GenBank/DDBJ whole genome shotgun (WGS) entry which is preliminary data.</text>
</comment>
<dbReference type="GO" id="GO:0006355">
    <property type="term" value="P:regulation of DNA-templated transcription"/>
    <property type="evidence" value="ECO:0007669"/>
    <property type="project" value="InterPro"/>
</dbReference>
<feature type="region of interest" description="Disordered" evidence="1">
    <location>
        <begin position="1"/>
        <end position="32"/>
    </location>
</feature>
<proteinExistence type="predicted"/>
<dbReference type="AlphaFoldDB" id="A0A8K0GQL4"/>
<dbReference type="InterPro" id="IPR018737">
    <property type="entry name" value="DREAM_LIN52"/>
</dbReference>
<feature type="compositionally biased region" description="Polar residues" evidence="1">
    <location>
        <begin position="86"/>
        <end position="96"/>
    </location>
</feature>
<evidence type="ECO:0000313" key="2">
    <source>
        <dbReference type="EMBL" id="KAF3434859.1"/>
    </source>
</evidence>
<dbReference type="OrthoDB" id="1925139at2759"/>
<gene>
    <name evidence="2" type="ORF">FNV43_RR21946</name>
</gene>
<organism evidence="2 3">
    <name type="scientific">Rhamnella rubrinervis</name>
    <dbReference type="NCBI Taxonomy" id="2594499"/>
    <lineage>
        <taxon>Eukaryota</taxon>
        <taxon>Viridiplantae</taxon>
        <taxon>Streptophyta</taxon>
        <taxon>Embryophyta</taxon>
        <taxon>Tracheophyta</taxon>
        <taxon>Spermatophyta</taxon>
        <taxon>Magnoliopsida</taxon>
        <taxon>eudicotyledons</taxon>
        <taxon>Gunneridae</taxon>
        <taxon>Pentapetalae</taxon>
        <taxon>rosids</taxon>
        <taxon>fabids</taxon>
        <taxon>Rosales</taxon>
        <taxon>Rhamnaceae</taxon>
        <taxon>rhamnoid group</taxon>
        <taxon>Rhamneae</taxon>
        <taxon>Rhamnella</taxon>
    </lineage>
</organism>
<feature type="region of interest" description="Disordered" evidence="1">
    <location>
        <begin position="68"/>
        <end position="96"/>
    </location>
</feature>